<evidence type="ECO:0000256" key="4">
    <source>
        <dbReference type="ARBA" id="ARBA00022989"/>
    </source>
</evidence>
<organism evidence="8 9">
    <name type="scientific">Cuscuta europaea</name>
    <name type="common">European dodder</name>
    <dbReference type="NCBI Taxonomy" id="41803"/>
    <lineage>
        <taxon>Eukaryota</taxon>
        <taxon>Viridiplantae</taxon>
        <taxon>Streptophyta</taxon>
        <taxon>Embryophyta</taxon>
        <taxon>Tracheophyta</taxon>
        <taxon>Spermatophyta</taxon>
        <taxon>Magnoliopsida</taxon>
        <taxon>eudicotyledons</taxon>
        <taxon>Gunneridae</taxon>
        <taxon>Pentapetalae</taxon>
        <taxon>asterids</taxon>
        <taxon>lamiids</taxon>
        <taxon>Solanales</taxon>
        <taxon>Convolvulaceae</taxon>
        <taxon>Cuscuteae</taxon>
        <taxon>Cuscuta</taxon>
        <taxon>Cuscuta subgen. Cuscuta</taxon>
    </lineage>
</organism>
<feature type="transmembrane region" description="Helical" evidence="7">
    <location>
        <begin position="210"/>
        <end position="236"/>
    </location>
</feature>
<keyword evidence="3" id="KW-0732">Signal</keyword>
<keyword evidence="5 7" id="KW-0472">Membrane</keyword>
<comment type="subcellular location">
    <subcellularLocation>
        <location evidence="1">Endomembrane system</location>
        <topology evidence="1">Multi-pass membrane protein</topology>
    </subcellularLocation>
</comment>
<proteinExistence type="inferred from homology"/>
<feature type="transmembrane region" description="Helical" evidence="7">
    <location>
        <begin position="166"/>
        <end position="190"/>
    </location>
</feature>
<evidence type="ECO:0000256" key="6">
    <source>
        <dbReference type="ARBA" id="ARBA00029467"/>
    </source>
</evidence>
<feature type="transmembrane region" description="Helical" evidence="7">
    <location>
        <begin position="76"/>
        <end position="96"/>
    </location>
</feature>
<keyword evidence="4 7" id="KW-1133">Transmembrane helix</keyword>
<dbReference type="Pfam" id="PF06749">
    <property type="entry name" value="DUF1218"/>
    <property type="match status" value="1"/>
</dbReference>
<dbReference type="EMBL" id="CAMAPE010000002">
    <property type="protein sequence ID" value="CAH9055085.1"/>
    <property type="molecule type" value="Genomic_DNA"/>
</dbReference>
<feature type="transmembrane region" description="Helical" evidence="7">
    <location>
        <begin position="9"/>
        <end position="29"/>
    </location>
</feature>
<gene>
    <name evidence="8" type="ORF">CEURO_LOCUS761</name>
</gene>
<dbReference type="Proteomes" id="UP001152484">
    <property type="component" value="Unassembled WGS sequence"/>
</dbReference>
<evidence type="ECO:0000313" key="9">
    <source>
        <dbReference type="Proteomes" id="UP001152484"/>
    </source>
</evidence>
<keyword evidence="2 7" id="KW-0812">Transmembrane</keyword>
<evidence type="ECO:0000256" key="5">
    <source>
        <dbReference type="ARBA" id="ARBA00023136"/>
    </source>
</evidence>
<dbReference type="AlphaFoldDB" id="A0A9P0YH78"/>
<dbReference type="GO" id="GO:0012505">
    <property type="term" value="C:endomembrane system"/>
    <property type="evidence" value="ECO:0007669"/>
    <property type="project" value="UniProtKB-SubCell"/>
</dbReference>
<comment type="similarity">
    <text evidence="6">Belongs to the DESIGUAL family.</text>
</comment>
<comment type="caution">
    <text evidence="8">The sequence shown here is derived from an EMBL/GenBank/DDBJ whole genome shotgun (WGS) entry which is preliminary data.</text>
</comment>
<feature type="transmembrane region" description="Helical" evidence="7">
    <location>
        <begin position="123"/>
        <end position="145"/>
    </location>
</feature>
<name>A0A9P0YH78_CUSEU</name>
<dbReference type="InterPro" id="IPR052222">
    <property type="entry name" value="DESIGUAL"/>
</dbReference>
<accession>A0A9P0YH78</accession>
<keyword evidence="9" id="KW-1185">Reference proteome</keyword>
<evidence type="ECO:0000256" key="2">
    <source>
        <dbReference type="ARBA" id="ARBA00022692"/>
    </source>
</evidence>
<dbReference type="OrthoDB" id="1861835at2759"/>
<dbReference type="PANTHER" id="PTHR31769">
    <property type="entry name" value="OS07G0462200 PROTEIN-RELATED"/>
    <property type="match status" value="1"/>
</dbReference>
<evidence type="ECO:0000313" key="8">
    <source>
        <dbReference type="EMBL" id="CAH9055085.1"/>
    </source>
</evidence>
<evidence type="ECO:0000256" key="7">
    <source>
        <dbReference type="SAM" id="Phobius"/>
    </source>
</evidence>
<evidence type="ECO:0000256" key="3">
    <source>
        <dbReference type="ARBA" id="ARBA00022729"/>
    </source>
</evidence>
<protein>
    <submittedName>
        <fullName evidence="8">Uncharacterized protein</fullName>
    </submittedName>
</protein>
<reference evidence="8" key="1">
    <citation type="submission" date="2022-07" db="EMBL/GenBank/DDBJ databases">
        <authorList>
            <person name="Macas J."/>
            <person name="Novak P."/>
            <person name="Neumann P."/>
        </authorList>
    </citation>
    <scope>NUCLEOTIDE SEQUENCE</scope>
</reference>
<sequence>MEYLAFKQPFLQAILILPCFLAIFVLLLFPSPFVYLLNFIHTFIYSATFAFTSMAVTHADLAPSPPKTDLGSKTGLFVVILSILLGLLCFILSLIAEATRSEALWMGTKCTFSGNGKTPLMSVAGAFFSLALAMLLQHTYLLIAVSKFSEPSLANWDPHSDFFKRLTWQAGFFFVSMWSSFGVGEILLLIGLSVESGHLEKWREPRPSCIVIGQGVFSAAGVFGLLTVFMAAGLYISVLRWQRFLQAQENINRNVIEASVLYASPPRSPRQILRPVADESHIARHDRNDHLLLGQYMTEVEKYLHLV</sequence>
<dbReference type="InterPro" id="IPR009606">
    <property type="entry name" value="DEAL/Modifying_wall_lignin1/2"/>
</dbReference>
<feature type="transmembrane region" description="Helical" evidence="7">
    <location>
        <begin position="35"/>
        <end position="56"/>
    </location>
</feature>
<evidence type="ECO:0000256" key="1">
    <source>
        <dbReference type="ARBA" id="ARBA00004127"/>
    </source>
</evidence>